<gene>
    <name evidence="2" type="ORF">F5878DRAFT_661341</name>
</gene>
<dbReference type="AlphaFoldDB" id="A0AA38P8T9"/>
<reference evidence="2" key="1">
    <citation type="submission" date="2022-08" db="EMBL/GenBank/DDBJ databases">
        <authorList>
            <consortium name="DOE Joint Genome Institute"/>
            <person name="Min B."/>
            <person name="Riley R."/>
            <person name="Sierra-Patev S."/>
            <person name="Naranjo-Ortiz M."/>
            <person name="Looney B."/>
            <person name="Konkel Z."/>
            <person name="Slot J.C."/>
            <person name="Sakamoto Y."/>
            <person name="Steenwyk J.L."/>
            <person name="Rokas A."/>
            <person name="Carro J."/>
            <person name="Camarero S."/>
            <person name="Ferreira P."/>
            <person name="Molpeceres G."/>
            <person name="Ruiz-Duenas F.J."/>
            <person name="Serrano A."/>
            <person name="Henrissat B."/>
            <person name="Drula E."/>
            <person name="Hughes K.W."/>
            <person name="Mata J.L."/>
            <person name="Ishikawa N.K."/>
            <person name="Vargas-Isla R."/>
            <person name="Ushijima S."/>
            <person name="Smith C.A."/>
            <person name="Ahrendt S."/>
            <person name="Andreopoulos W."/>
            <person name="He G."/>
            <person name="Labutti K."/>
            <person name="Lipzen A."/>
            <person name="Ng V."/>
            <person name="Sandor L."/>
            <person name="Barry K."/>
            <person name="Martinez A.T."/>
            <person name="Xiao Y."/>
            <person name="Gibbons J.G."/>
            <person name="Terashima K."/>
            <person name="Hibbett D.S."/>
            <person name="Grigoriev I.V."/>
        </authorList>
    </citation>
    <scope>NUCLEOTIDE SEQUENCE</scope>
    <source>
        <strain evidence="2">TFB9207</strain>
    </source>
</reference>
<accession>A0AA38P8T9</accession>
<dbReference type="InterPro" id="IPR053006">
    <property type="entry name" value="Meiosis_regulatory"/>
</dbReference>
<dbReference type="EMBL" id="MU806192">
    <property type="protein sequence ID" value="KAJ3838271.1"/>
    <property type="molecule type" value="Genomic_DNA"/>
</dbReference>
<dbReference type="Proteomes" id="UP001163846">
    <property type="component" value="Unassembled WGS sequence"/>
</dbReference>
<feature type="domain" description="Bacteriophage T5 Orf172 DNA-binding" evidence="1">
    <location>
        <begin position="46"/>
        <end position="133"/>
    </location>
</feature>
<evidence type="ECO:0000259" key="1">
    <source>
        <dbReference type="Pfam" id="PF10544"/>
    </source>
</evidence>
<sequence length="152" mass="18123">MVPLLTVRLSRNRSQIMPKRSSRMLLILYASRRSRPPSLADGPGFLYAFVDRGRRWKIGMSKNFVRRKREWNRQCPSSDRRWMMPVAVKRRRRAESLVHLLLEFWSSDRPRTRCTQCQQTHMEIFEFNEFNADSRLVWESIVHSLLVKASTA</sequence>
<keyword evidence="3" id="KW-1185">Reference proteome</keyword>
<dbReference type="Pfam" id="PF10544">
    <property type="entry name" value="T5orf172"/>
    <property type="match status" value="1"/>
</dbReference>
<comment type="caution">
    <text evidence="2">The sequence shown here is derived from an EMBL/GenBank/DDBJ whole genome shotgun (WGS) entry which is preliminary data.</text>
</comment>
<dbReference type="PANTHER" id="PTHR28094">
    <property type="entry name" value="MEIOTICALLY UP-REGULATED GENE 113 PROTEIN"/>
    <property type="match status" value="1"/>
</dbReference>
<evidence type="ECO:0000313" key="3">
    <source>
        <dbReference type="Proteomes" id="UP001163846"/>
    </source>
</evidence>
<evidence type="ECO:0000313" key="2">
    <source>
        <dbReference type="EMBL" id="KAJ3838271.1"/>
    </source>
</evidence>
<dbReference type="InterPro" id="IPR018306">
    <property type="entry name" value="Phage_T5_Orf172_DNA-bd"/>
</dbReference>
<organism evidence="2 3">
    <name type="scientific">Lentinula raphanica</name>
    <dbReference type="NCBI Taxonomy" id="153919"/>
    <lineage>
        <taxon>Eukaryota</taxon>
        <taxon>Fungi</taxon>
        <taxon>Dikarya</taxon>
        <taxon>Basidiomycota</taxon>
        <taxon>Agaricomycotina</taxon>
        <taxon>Agaricomycetes</taxon>
        <taxon>Agaricomycetidae</taxon>
        <taxon>Agaricales</taxon>
        <taxon>Marasmiineae</taxon>
        <taxon>Omphalotaceae</taxon>
        <taxon>Lentinula</taxon>
    </lineage>
</organism>
<protein>
    <recommendedName>
        <fullName evidence="1">Bacteriophage T5 Orf172 DNA-binding domain-containing protein</fullName>
    </recommendedName>
</protein>
<dbReference type="PANTHER" id="PTHR28094:SF1">
    <property type="entry name" value="MEIOTICALLY UP-REGULATED GENE 113 PROTEIN"/>
    <property type="match status" value="1"/>
</dbReference>
<name>A0AA38P8T9_9AGAR</name>
<proteinExistence type="predicted"/>